<dbReference type="Proteomes" id="UP000236736">
    <property type="component" value="Unassembled WGS sequence"/>
</dbReference>
<accession>A0A1H5XXW1</accession>
<reference evidence="2" key="1">
    <citation type="submission" date="2016-10" db="EMBL/GenBank/DDBJ databases">
        <authorList>
            <person name="Varghese N."/>
            <person name="Submissions S."/>
        </authorList>
    </citation>
    <scope>NUCLEOTIDE SEQUENCE [LARGE SCALE GENOMIC DNA]</scope>
    <source>
        <strain evidence="2">DSM 17298</strain>
    </source>
</reference>
<keyword evidence="2" id="KW-1185">Reference proteome</keyword>
<dbReference type="STRING" id="1120964.GCA_001313265_07477"/>
<evidence type="ECO:0000313" key="2">
    <source>
        <dbReference type="Proteomes" id="UP000236736"/>
    </source>
</evidence>
<dbReference type="AlphaFoldDB" id="A0A1H5XXW1"/>
<protein>
    <submittedName>
        <fullName evidence="1">Uncharacterized protein</fullName>
    </submittedName>
</protein>
<evidence type="ECO:0000313" key="1">
    <source>
        <dbReference type="EMBL" id="SEG16649.1"/>
    </source>
</evidence>
<organism evidence="1 2">
    <name type="scientific">Algoriphagus boritolerans DSM 17298 = JCM 18970</name>
    <dbReference type="NCBI Taxonomy" id="1120964"/>
    <lineage>
        <taxon>Bacteria</taxon>
        <taxon>Pseudomonadati</taxon>
        <taxon>Bacteroidota</taxon>
        <taxon>Cytophagia</taxon>
        <taxon>Cytophagales</taxon>
        <taxon>Cyclobacteriaceae</taxon>
        <taxon>Algoriphagus</taxon>
    </lineage>
</organism>
<sequence length="50" mass="5719">MGLNTECPRCGHESAFHNDTCYECPECDYEWGCIEEEDNDNDDGDKKGKD</sequence>
<proteinExistence type="predicted"/>
<dbReference type="SUPFAM" id="SSF57783">
    <property type="entry name" value="Zinc beta-ribbon"/>
    <property type="match status" value="1"/>
</dbReference>
<gene>
    <name evidence="1" type="ORF">SAMN03080598_02717</name>
</gene>
<dbReference type="EMBL" id="FNVR01000016">
    <property type="protein sequence ID" value="SEG16649.1"/>
    <property type="molecule type" value="Genomic_DNA"/>
</dbReference>
<dbReference type="Gene3D" id="2.20.25.10">
    <property type="match status" value="1"/>
</dbReference>
<name>A0A1H5XXW1_9BACT</name>